<dbReference type="NCBIfam" id="TIGR04183">
    <property type="entry name" value="Por_Secre_tail"/>
    <property type="match status" value="1"/>
</dbReference>
<dbReference type="Gene3D" id="2.130.10.10">
    <property type="entry name" value="YVTN repeat-like/Quinoprotein amine dehydrogenase"/>
    <property type="match status" value="1"/>
</dbReference>
<dbReference type="SUPFAM" id="SSF110296">
    <property type="entry name" value="Oligoxyloglucan reducing end-specific cellobiohydrolase"/>
    <property type="match status" value="1"/>
</dbReference>
<protein>
    <submittedName>
        <fullName evidence="2">T9SS type A sorting domain-containing protein</fullName>
    </submittedName>
</protein>
<dbReference type="EMBL" id="JADKFW010000004">
    <property type="protein sequence ID" value="MBK9717169.1"/>
    <property type="molecule type" value="Genomic_DNA"/>
</dbReference>
<sequence length="801" mass="91793">MKTLISNFYSGIPFFRLKNKSFIISFFALLMVHNVKAQQYWNKLNEPTFNYYTEYTDIKQYGQSNILVRIPGTGQIPIHYLSLDDGITWKEIGRDPNNSELRLAYQIQPLSDGTLIGTKQQDLVISKDNGNSWSITPNRWNIKTSSEPFFDFNENIHVLGIDSVYISNDQCTTWLSYPIKNPSSNILGTRFNISDSMLIIYELTNKVFLSNDLGQQWDSLIFKQTTLINNVTISKNKNIYILLYDFNLFTNYVLYSKDLGKNFDTLKNITDYSIIDENDIIYTLNFEHKTIDMYKFDTKLRSYPIDELFDFNNDNYFKISKGINNHLYVGKLGEVIYKSKDTFNFITGLFTSKTIKDLNQNCINDPLETKPWIGEMKFSNTINSYGINTEPKGDIVVYPEIGNYSLTIEDPLNIWELCDDLSNIQIAKDSNYTYKDILIKSKENCVSIDFNISTQNMRPCFDNNIIYVNVNNKGTIDASNIKLKINLGPLLKVISCSANNFSIIGNEMTIDLDLIPSGESILISIVHKLDCKAKLGESLCITGEVLFKDPCKLHKDSNNVKTTCAIIRGAFDPNDKTALVNGKELNSFVPPNNLITYQIRFQNTGNDTAFNVFIKDTLDSNLDWSTFKFIASSHPANYSLTESRILRFDFPEIYLPDSNANEIASHGFVIYSIEQKPQIKIGNKIKNKAYIYFDFNDPVLTNEVTLEVQEPLSTSHESKKINNLRAVPNPFNDRTQLILPLEYNSGFKEVKLINMNGTEIFSKKTNERIIEIENLNYIPGMYTVRIKNSNGDTGIFKLIIY</sequence>
<name>A0A9D7S9E8_9BACT</name>
<gene>
    <name evidence="2" type="ORF">IPO85_06595</name>
</gene>
<dbReference type="InterPro" id="IPR026444">
    <property type="entry name" value="Secre_tail"/>
</dbReference>
<evidence type="ECO:0000313" key="3">
    <source>
        <dbReference type="Proteomes" id="UP000808349"/>
    </source>
</evidence>
<dbReference type="NCBIfam" id="TIGR01451">
    <property type="entry name" value="B_ant_repeat"/>
    <property type="match status" value="1"/>
</dbReference>
<dbReference type="AlphaFoldDB" id="A0A9D7S9E8"/>
<dbReference type="InterPro" id="IPR055353">
    <property type="entry name" value="DUF7619"/>
</dbReference>
<comment type="caution">
    <text evidence="2">The sequence shown here is derived from an EMBL/GenBank/DDBJ whole genome shotgun (WGS) entry which is preliminary data.</text>
</comment>
<dbReference type="Pfam" id="PF24595">
    <property type="entry name" value="DUF7619"/>
    <property type="match status" value="1"/>
</dbReference>
<dbReference type="InterPro" id="IPR047589">
    <property type="entry name" value="DUF11_rpt"/>
</dbReference>
<reference evidence="2 3" key="1">
    <citation type="submission" date="2020-10" db="EMBL/GenBank/DDBJ databases">
        <title>Connecting structure to function with the recovery of over 1000 high-quality activated sludge metagenome-assembled genomes encoding full-length rRNA genes using long-read sequencing.</title>
        <authorList>
            <person name="Singleton C.M."/>
            <person name="Petriglieri F."/>
            <person name="Kristensen J.M."/>
            <person name="Kirkegaard R.H."/>
            <person name="Michaelsen T.Y."/>
            <person name="Andersen M.H."/>
            <person name="Karst S.M."/>
            <person name="Dueholm M.S."/>
            <person name="Nielsen P.H."/>
            <person name="Albertsen M."/>
        </authorList>
    </citation>
    <scope>NUCLEOTIDE SEQUENCE [LARGE SCALE GENOMIC DNA]</scope>
    <source>
        <strain evidence="2">Ribe_18-Q3-R11-54_BAT3C.373</strain>
    </source>
</reference>
<evidence type="ECO:0000313" key="2">
    <source>
        <dbReference type="EMBL" id="MBK9717169.1"/>
    </source>
</evidence>
<proteinExistence type="predicted"/>
<dbReference type="InterPro" id="IPR015943">
    <property type="entry name" value="WD40/YVTN_repeat-like_dom_sf"/>
</dbReference>
<accession>A0A9D7S9E8</accession>
<dbReference type="Proteomes" id="UP000808349">
    <property type="component" value="Unassembled WGS sequence"/>
</dbReference>
<organism evidence="2 3">
    <name type="scientific">Candidatus Defluviibacterium haderslevense</name>
    <dbReference type="NCBI Taxonomy" id="2981993"/>
    <lineage>
        <taxon>Bacteria</taxon>
        <taxon>Pseudomonadati</taxon>
        <taxon>Bacteroidota</taxon>
        <taxon>Saprospiria</taxon>
        <taxon>Saprospirales</taxon>
        <taxon>Saprospiraceae</taxon>
        <taxon>Candidatus Defluviibacterium</taxon>
    </lineage>
</organism>
<evidence type="ECO:0000259" key="1">
    <source>
        <dbReference type="Pfam" id="PF24595"/>
    </source>
</evidence>
<feature type="domain" description="DUF7619" evidence="1">
    <location>
        <begin position="572"/>
        <end position="705"/>
    </location>
</feature>